<dbReference type="EMBL" id="CP046522">
    <property type="protein sequence ID" value="QGU94725.1"/>
    <property type="molecule type" value="Genomic_DNA"/>
</dbReference>
<organism evidence="1 2">
    <name type="scientific">Clostridium bovifaecis</name>
    <dbReference type="NCBI Taxonomy" id="2184719"/>
    <lineage>
        <taxon>Bacteria</taxon>
        <taxon>Bacillati</taxon>
        <taxon>Bacillota</taxon>
        <taxon>Clostridia</taxon>
        <taxon>Eubacteriales</taxon>
        <taxon>Clostridiaceae</taxon>
        <taxon>Clostridium</taxon>
    </lineage>
</organism>
<dbReference type="Pfam" id="PF05035">
    <property type="entry name" value="DGOK"/>
    <property type="match status" value="1"/>
</dbReference>
<dbReference type="GO" id="GO:0008671">
    <property type="term" value="F:2-dehydro-3-deoxygalactonokinase activity"/>
    <property type="evidence" value="ECO:0007669"/>
    <property type="project" value="InterPro"/>
</dbReference>
<evidence type="ECO:0008006" key="3">
    <source>
        <dbReference type="Google" id="ProtNLM"/>
    </source>
</evidence>
<evidence type="ECO:0000313" key="2">
    <source>
        <dbReference type="Proteomes" id="UP000422764"/>
    </source>
</evidence>
<name>A0A6I6FAG3_9CLOT</name>
<keyword evidence="2" id="KW-1185">Reference proteome</keyword>
<dbReference type="InterPro" id="IPR042258">
    <property type="entry name" value="DGOK_N"/>
</dbReference>
<dbReference type="GO" id="GO:0034194">
    <property type="term" value="P:D-galactonate catabolic process"/>
    <property type="evidence" value="ECO:0007669"/>
    <property type="project" value="InterPro"/>
</dbReference>
<accession>A0A6I6FAG3</accession>
<dbReference type="Proteomes" id="UP000422764">
    <property type="component" value="Chromosome"/>
</dbReference>
<dbReference type="InterPro" id="IPR007729">
    <property type="entry name" value="DGOK"/>
</dbReference>
<evidence type="ECO:0000313" key="1">
    <source>
        <dbReference type="EMBL" id="QGU94725.1"/>
    </source>
</evidence>
<reference evidence="1 2" key="1">
    <citation type="submission" date="2019-12" db="EMBL/GenBank/DDBJ databases">
        <title>Genome sequenceing of Clostridium bovifaecis.</title>
        <authorList>
            <person name="Yao Y."/>
        </authorList>
    </citation>
    <scope>NUCLEOTIDE SEQUENCE [LARGE SCALE GENOMIC DNA]</scope>
    <source>
        <strain evidence="1 2">BXX</strain>
    </source>
</reference>
<proteinExistence type="predicted"/>
<dbReference type="Gene3D" id="3.30.420.300">
    <property type="entry name" value="2-keto-3-deoxy-galactonokinase, substrate binding domain"/>
    <property type="match status" value="1"/>
</dbReference>
<sequence>MLAVTVDVGTTNSRIKVIEDNQILSTAKSQVGIKDVAITGEKGILEDGLRHIIEEGLLSAGRKLDEVEFFAASGMITCNLGLLEIPHVVCPVSLNDLAKGIKKESLNG</sequence>
<gene>
    <name evidence="1" type="ORF">GOM49_06095</name>
</gene>
<dbReference type="AlphaFoldDB" id="A0A6I6FAG3"/>
<protein>
    <recommendedName>
        <fullName evidence="3">2-dehydro-3-deoxygalactonokinase</fullName>
    </recommendedName>
</protein>